<keyword evidence="9" id="KW-1185">Reference proteome</keyword>
<organism evidence="8 9">
    <name type="scientific">Timema podura</name>
    <name type="common">Walking stick</name>
    <dbReference type="NCBI Taxonomy" id="61482"/>
    <lineage>
        <taxon>Eukaryota</taxon>
        <taxon>Metazoa</taxon>
        <taxon>Ecdysozoa</taxon>
        <taxon>Arthropoda</taxon>
        <taxon>Hexapoda</taxon>
        <taxon>Insecta</taxon>
        <taxon>Pterygota</taxon>
        <taxon>Neoptera</taxon>
        <taxon>Polyneoptera</taxon>
        <taxon>Phasmatodea</taxon>
        <taxon>Timematodea</taxon>
        <taxon>Timematoidea</taxon>
        <taxon>Timematidae</taxon>
        <taxon>Timema</taxon>
    </lineage>
</organism>
<dbReference type="InterPro" id="IPR020846">
    <property type="entry name" value="MFS_dom"/>
</dbReference>
<evidence type="ECO:0000256" key="3">
    <source>
        <dbReference type="ARBA" id="ARBA00022692"/>
    </source>
</evidence>
<keyword evidence="4 6" id="KW-1133">Transmembrane helix</keyword>
<dbReference type="Gene3D" id="1.20.1250.20">
    <property type="entry name" value="MFS general substrate transporter like domains"/>
    <property type="match status" value="1"/>
</dbReference>
<keyword evidence="5 6" id="KW-0472">Membrane</keyword>
<evidence type="ECO:0000256" key="6">
    <source>
        <dbReference type="SAM" id="Phobius"/>
    </source>
</evidence>
<dbReference type="EMBL" id="CAJPIN010079385">
    <property type="protein sequence ID" value="CAG2067982.1"/>
    <property type="molecule type" value="Genomic_DNA"/>
</dbReference>
<evidence type="ECO:0000256" key="2">
    <source>
        <dbReference type="ARBA" id="ARBA00022448"/>
    </source>
</evidence>
<comment type="subcellular location">
    <subcellularLocation>
        <location evidence="1">Membrane</location>
        <topology evidence="1">Multi-pass membrane protein</topology>
    </subcellularLocation>
</comment>
<dbReference type="PANTHER" id="PTHR23511">
    <property type="entry name" value="SYNAPTIC VESICLE GLYCOPROTEIN 2"/>
    <property type="match status" value="1"/>
</dbReference>
<dbReference type="InterPro" id="IPR036259">
    <property type="entry name" value="MFS_trans_sf"/>
</dbReference>
<evidence type="ECO:0000256" key="1">
    <source>
        <dbReference type="ARBA" id="ARBA00004141"/>
    </source>
</evidence>
<accession>A0ABN7PR24</accession>
<dbReference type="PROSITE" id="PS50850">
    <property type="entry name" value="MFS"/>
    <property type="match status" value="1"/>
</dbReference>
<feature type="non-terminal residue" evidence="8">
    <location>
        <position position="1"/>
    </location>
</feature>
<feature type="domain" description="Major facilitator superfamily (MFS) profile" evidence="7">
    <location>
        <begin position="1"/>
        <end position="97"/>
    </location>
</feature>
<name>A0ABN7PR24_TIMPD</name>
<keyword evidence="2" id="KW-0813">Transport</keyword>
<evidence type="ECO:0000313" key="9">
    <source>
        <dbReference type="Proteomes" id="UP001153148"/>
    </source>
</evidence>
<dbReference type="SUPFAM" id="SSF103473">
    <property type="entry name" value="MFS general substrate transporter"/>
    <property type="match status" value="1"/>
</dbReference>
<evidence type="ECO:0000259" key="7">
    <source>
        <dbReference type="PROSITE" id="PS50850"/>
    </source>
</evidence>
<sequence length="97" mass="9984">IALLIAASCALALDFVSSSSAVLALSCIIVSVLFTCISVLSVFIVEIFPTHLRAMAVSLSLMVGRIGTVSGSLLIGTLLEINCHAMFFVIGGISLGI</sequence>
<feature type="non-terminal residue" evidence="8">
    <location>
        <position position="97"/>
    </location>
</feature>
<dbReference type="PANTHER" id="PTHR23511:SF35">
    <property type="entry name" value="MAJOR FACILITATOR SUPERFAMILY (MFS) PROFILE DOMAIN-CONTAINING PROTEIN"/>
    <property type="match status" value="1"/>
</dbReference>
<comment type="caution">
    <text evidence="8">The sequence shown here is derived from an EMBL/GenBank/DDBJ whole genome shotgun (WGS) entry which is preliminary data.</text>
</comment>
<gene>
    <name evidence="8" type="ORF">TPAB3V08_LOCUS14925</name>
</gene>
<protein>
    <recommendedName>
        <fullName evidence="7">Major facilitator superfamily (MFS) profile domain-containing protein</fullName>
    </recommendedName>
</protein>
<proteinExistence type="predicted"/>
<evidence type="ECO:0000256" key="4">
    <source>
        <dbReference type="ARBA" id="ARBA00022989"/>
    </source>
</evidence>
<feature type="transmembrane region" description="Helical" evidence="6">
    <location>
        <begin position="28"/>
        <end position="48"/>
    </location>
</feature>
<evidence type="ECO:0000313" key="8">
    <source>
        <dbReference type="EMBL" id="CAG2067982.1"/>
    </source>
</evidence>
<dbReference type="Proteomes" id="UP001153148">
    <property type="component" value="Unassembled WGS sequence"/>
</dbReference>
<reference evidence="8" key="1">
    <citation type="submission" date="2021-03" db="EMBL/GenBank/DDBJ databases">
        <authorList>
            <person name="Tran Van P."/>
        </authorList>
    </citation>
    <scope>NUCLEOTIDE SEQUENCE</scope>
</reference>
<evidence type="ECO:0000256" key="5">
    <source>
        <dbReference type="ARBA" id="ARBA00023136"/>
    </source>
</evidence>
<keyword evidence="3 6" id="KW-0812">Transmembrane</keyword>